<evidence type="ECO:0000259" key="1">
    <source>
        <dbReference type="SMART" id="SM00418"/>
    </source>
</evidence>
<accession>A0A840I522</accession>
<feature type="domain" description="HTH arsR-type" evidence="1">
    <location>
        <begin position="6"/>
        <end position="88"/>
    </location>
</feature>
<reference evidence="2 3" key="1">
    <citation type="submission" date="2020-08" db="EMBL/GenBank/DDBJ databases">
        <title>Genomic Encyclopedia of Type Strains, Phase IV (KMG-IV): sequencing the most valuable type-strain genomes for metagenomic binning, comparative biology and taxonomic classification.</title>
        <authorList>
            <person name="Goeker M."/>
        </authorList>
    </citation>
    <scope>NUCLEOTIDE SEQUENCE [LARGE SCALE GENOMIC DNA]</scope>
    <source>
        <strain evidence="2 3">DSM 102850</strain>
    </source>
</reference>
<dbReference type="GO" id="GO:0003677">
    <property type="term" value="F:DNA binding"/>
    <property type="evidence" value="ECO:0007669"/>
    <property type="project" value="UniProtKB-KW"/>
</dbReference>
<evidence type="ECO:0000313" key="2">
    <source>
        <dbReference type="EMBL" id="MBB4659120.1"/>
    </source>
</evidence>
<evidence type="ECO:0000313" key="3">
    <source>
        <dbReference type="Proteomes" id="UP000563524"/>
    </source>
</evidence>
<keyword evidence="2" id="KW-0238">DNA-binding</keyword>
<dbReference type="InterPro" id="IPR036388">
    <property type="entry name" value="WH-like_DNA-bd_sf"/>
</dbReference>
<dbReference type="Pfam" id="PF13601">
    <property type="entry name" value="HTH_34"/>
    <property type="match status" value="1"/>
</dbReference>
<dbReference type="InterPro" id="IPR001845">
    <property type="entry name" value="HTH_ArsR_DNA-bd_dom"/>
</dbReference>
<dbReference type="Gene3D" id="1.10.10.10">
    <property type="entry name" value="Winged helix-like DNA-binding domain superfamily/Winged helix DNA-binding domain"/>
    <property type="match status" value="1"/>
</dbReference>
<gene>
    <name evidence="2" type="ORF">GGQ59_001645</name>
</gene>
<dbReference type="SUPFAM" id="SSF46785">
    <property type="entry name" value="Winged helix' DNA-binding domain"/>
    <property type="match status" value="1"/>
</dbReference>
<dbReference type="GO" id="GO:0003700">
    <property type="term" value="F:DNA-binding transcription factor activity"/>
    <property type="evidence" value="ECO:0007669"/>
    <property type="project" value="InterPro"/>
</dbReference>
<dbReference type="InterPro" id="IPR036390">
    <property type="entry name" value="WH_DNA-bd_sf"/>
</dbReference>
<dbReference type="InterPro" id="IPR027395">
    <property type="entry name" value="WH_DNA-bd_dom"/>
</dbReference>
<protein>
    <submittedName>
        <fullName evidence="2">DNA-binding MarR family transcriptional regulator</fullName>
    </submittedName>
</protein>
<name>A0A840I522_9PROT</name>
<comment type="caution">
    <text evidence="2">The sequence shown here is derived from an EMBL/GenBank/DDBJ whole genome shotgun (WGS) entry which is preliminary data.</text>
</comment>
<dbReference type="Proteomes" id="UP000563524">
    <property type="component" value="Unassembled WGS sequence"/>
</dbReference>
<dbReference type="AlphaFoldDB" id="A0A840I522"/>
<dbReference type="PANTHER" id="PTHR37318">
    <property type="entry name" value="BSL7504 PROTEIN"/>
    <property type="match status" value="1"/>
</dbReference>
<sequence>MSEIEKIDEVIHGRLRLAIMAYLANAESGSFNELMDALGASKGNLSVQIRKLEDAGYIEVDKRIVARKTLTTCRLTKDGKAAFRTYLDNLTSMLGLPTPK</sequence>
<keyword evidence="3" id="KW-1185">Reference proteome</keyword>
<dbReference type="PANTHER" id="PTHR37318:SF1">
    <property type="entry name" value="BSL7504 PROTEIN"/>
    <property type="match status" value="1"/>
</dbReference>
<dbReference type="EMBL" id="JACHOB010000003">
    <property type="protein sequence ID" value="MBB4659120.1"/>
    <property type="molecule type" value="Genomic_DNA"/>
</dbReference>
<dbReference type="SMART" id="SM00418">
    <property type="entry name" value="HTH_ARSR"/>
    <property type="match status" value="1"/>
</dbReference>
<dbReference type="CDD" id="cd00090">
    <property type="entry name" value="HTH_ARSR"/>
    <property type="match status" value="1"/>
</dbReference>
<dbReference type="RefSeq" id="WP_221400955.1">
    <property type="nucleotide sequence ID" value="NZ_JACHOB010000003.1"/>
</dbReference>
<proteinExistence type="predicted"/>
<dbReference type="InterPro" id="IPR011991">
    <property type="entry name" value="ArsR-like_HTH"/>
</dbReference>
<organism evidence="2 3">
    <name type="scientific">Parvularcula dongshanensis</name>
    <dbReference type="NCBI Taxonomy" id="1173995"/>
    <lineage>
        <taxon>Bacteria</taxon>
        <taxon>Pseudomonadati</taxon>
        <taxon>Pseudomonadota</taxon>
        <taxon>Alphaproteobacteria</taxon>
        <taxon>Parvularculales</taxon>
        <taxon>Parvularculaceae</taxon>
        <taxon>Parvularcula</taxon>
    </lineage>
</organism>